<dbReference type="Proteomes" id="UP000604273">
    <property type="component" value="Unassembled WGS sequence"/>
</dbReference>
<feature type="domain" description="EH" evidence="20">
    <location>
        <begin position="138"/>
        <end position="226"/>
    </location>
</feature>
<dbReference type="InterPro" id="IPR018247">
    <property type="entry name" value="EF_Hand_1_Ca_BS"/>
</dbReference>
<keyword evidence="6" id="KW-1003">Cell membrane</keyword>
<feature type="domain" description="EH" evidence="20">
    <location>
        <begin position="9"/>
        <end position="99"/>
    </location>
</feature>
<organism evidence="22 23">
    <name type="scientific">Fusarium gaditjirri</name>
    <dbReference type="NCBI Taxonomy" id="282569"/>
    <lineage>
        <taxon>Eukaryota</taxon>
        <taxon>Fungi</taxon>
        <taxon>Dikarya</taxon>
        <taxon>Ascomycota</taxon>
        <taxon>Pezizomycotina</taxon>
        <taxon>Sordariomycetes</taxon>
        <taxon>Hypocreomycetidae</taxon>
        <taxon>Hypocreales</taxon>
        <taxon>Nectriaceae</taxon>
        <taxon>Fusarium</taxon>
        <taxon>Fusarium nisikadoi species complex</taxon>
    </lineage>
</organism>
<dbReference type="InterPro" id="IPR002048">
    <property type="entry name" value="EF_hand_dom"/>
</dbReference>
<dbReference type="GO" id="GO:0030479">
    <property type="term" value="C:actin cortical patch"/>
    <property type="evidence" value="ECO:0007669"/>
    <property type="project" value="UniProtKB-SubCell"/>
</dbReference>
<accession>A0A8H4T336</accession>
<evidence type="ECO:0000256" key="4">
    <source>
        <dbReference type="ARBA" id="ARBA00009909"/>
    </source>
</evidence>
<comment type="caution">
    <text evidence="22">The sequence shown here is derived from an EMBL/GenBank/DDBJ whole genome shotgun (WGS) entry which is preliminary data.</text>
</comment>
<dbReference type="PROSITE" id="PS00018">
    <property type="entry name" value="EF_HAND_1"/>
    <property type="match status" value="1"/>
</dbReference>
<evidence type="ECO:0000256" key="11">
    <source>
        <dbReference type="ARBA" id="ARBA00022753"/>
    </source>
</evidence>
<keyword evidence="8" id="KW-0254">Endocytosis</keyword>
<evidence type="ECO:0000256" key="1">
    <source>
        <dbReference type="ARBA" id="ARBA00004125"/>
    </source>
</evidence>
<evidence type="ECO:0000256" key="3">
    <source>
        <dbReference type="ARBA" id="ARBA00004413"/>
    </source>
</evidence>
<keyword evidence="10" id="KW-0677">Repeat</keyword>
<evidence type="ECO:0000259" key="20">
    <source>
        <dbReference type="PROSITE" id="PS50031"/>
    </source>
</evidence>
<evidence type="ECO:0000256" key="9">
    <source>
        <dbReference type="ARBA" id="ARBA00022723"/>
    </source>
</evidence>
<dbReference type="GO" id="GO:0010008">
    <property type="term" value="C:endosome membrane"/>
    <property type="evidence" value="ECO:0007669"/>
    <property type="project" value="UniProtKB-SubCell"/>
</dbReference>
<dbReference type="FunFam" id="1.10.238.10:FF:000339">
    <property type="entry name" value="Actin cytoskeleton-regulatory complex protein END3"/>
    <property type="match status" value="1"/>
</dbReference>
<dbReference type="CDD" id="cd00052">
    <property type="entry name" value="EH"/>
    <property type="match status" value="1"/>
</dbReference>
<keyword evidence="15" id="KW-0009">Actin-binding</keyword>
<dbReference type="PROSITE" id="PS50222">
    <property type="entry name" value="EF_HAND_2"/>
    <property type="match status" value="1"/>
</dbReference>
<evidence type="ECO:0000256" key="19">
    <source>
        <dbReference type="SAM" id="Coils"/>
    </source>
</evidence>
<keyword evidence="12" id="KW-0106">Calcium</keyword>
<evidence type="ECO:0000313" key="22">
    <source>
        <dbReference type="EMBL" id="KAF4950410.1"/>
    </source>
</evidence>
<evidence type="ECO:0000259" key="21">
    <source>
        <dbReference type="PROSITE" id="PS50222"/>
    </source>
</evidence>
<evidence type="ECO:0000256" key="18">
    <source>
        <dbReference type="ARBA" id="ARBA00029684"/>
    </source>
</evidence>
<dbReference type="PROSITE" id="PS50031">
    <property type="entry name" value="EH"/>
    <property type="match status" value="2"/>
</dbReference>
<evidence type="ECO:0000256" key="8">
    <source>
        <dbReference type="ARBA" id="ARBA00022583"/>
    </source>
</evidence>
<keyword evidence="14" id="KW-0472">Membrane</keyword>
<dbReference type="Pfam" id="PF12763">
    <property type="entry name" value="EH"/>
    <property type="match status" value="1"/>
</dbReference>
<gene>
    <name evidence="22" type="ORF">FGADI_8229</name>
</gene>
<dbReference type="GO" id="GO:0003779">
    <property type="term" value="F:actin binding"/>
    <property type="evidence" value="ECO:0007669"/>
    <property type="project" value="UniProtKB-KW"/>
</dbReference>
<dbReference type="GO" id="GO:0006897">
    <property type="term" value="P:endocytosis"/>
    <property type="evidence" value="ECO:0007669"/>
    <property type="project" value="UniProtKB-KW"/>
</dbReference>
<keyword evidence="23" id="KW-1185">Reference proteome</keyword>
<comment type="similarity">
    <text evidence="4">Belongs to the END3 family.</text>
</comment>
<dbReference type="GO" id="GO:0005886">
    <property type="term" value="C:plasma membrane"/>
    <property type="evidence" value="ECO:0007669"/>
    <property type="project" value="UniProtKB-SubCell"/>
</dbReference>
<keyword evidence="11" id="KW-0967">Endosome</keyword>
<dbReference type="InterPro" id="IPR000261">
    <property type="entry name" value="EH_dom"/>
</dbReference>
<dbReference type="EMBL" id="JABFAI010000211">
    <property type="protein sequence ID" value="KAF4950410.1"/>
    <property type="molecule type" value="Genomic_DNA"/>
</dbReference>
<evidence type="ECO:0000256" key="17">
    <source>
        <dbReference type="ARBA" id="ARBA00025194"/>
    </source>
</evidence>
<dbReference type="PANTHER" id="PTHR11216:SF74">
    <property type="entry name" value="ACTIN CYTOSKELETON-REGULATORY COMPLEX PROTEIN END3"/>
    <property type="match status" value="1"/>
</dbReference>
<evidence type="ECO:0000313" key="23">
    <source>
        <dbReference type="Proteomes" id="UP000604273"/>
    </source>
</evidence>
<dbReference type="SMART" id="SM00054">
    <property type="entry name" value="EFh"/>
    <property type="match status" value="1"/>
</dbReference>
<reference evidence="22" key="2">
    <citation type="submission" date="2020-05" db="EMBL/GenBank/DDBJ databases">
        <authorList>
            <person name="Kim H.-S."/>
            <person name="Proctor R.H."/>
            <person name="Brown D.W."/>
        </authorList>
    </citation>
    <scope>NUCLEOTIDE SEQUENCE</scope>
    <source>
        <strain evidence="22">NRRL 45417</strain>
    </source>
</reference>
<comment type="subcellular location">
    <subcellularLocation>
        <location evidence="3">Cell membrane</location>
        <topology evidence="3">Peripheral membrane protein</topology>
        <orientation evidence="3">Cytoplasmic side</orientation>
    </subcellularLocation>
    <subcellularLocation>
        <location evidence="2">Cytoplasm</location>
        <location evidence="2">Cytoskeleton</location>
        <location evidence="2">Actin patch</location>
    </subcellularLocation>
    <subcellularLocation>
        <location evidence="1">Endosome membrane</location>
        <topology evidence="1">Peripheral membrane protein</topology>
        <orientation evidence="1">Cytoplasmic side</orientation>
    </subcellularLocation>
</comment>
<evidence type="ECO:0000256" key="5">
    <source>
        <dbReference type="ARBA" id="ARBA00011159"/>
    </source>
</evidence>
<dbReference type="GO" id="GO:0016197">
    <property type="term" value="P:endosomal transport"/>
    <property type="evidence" value="ECO:0007669"/>
    <property type="project" value="TreeGrafter"/>
</dbReference>
<dbReference type="SMART" id="SM00027">
    <property type="entry name" value="EH"/>
    <property type="match status" value="2"/>
</dbReference>
<evidence type="ECO:0000256" key="6">
    <source>
        <dbReference type="ARBA" id="ARBA00022475"/>
    </source>
</evidence>
<dbReference type="Pfam" id="PF12761">
    <property type="entry name" value="End3"/>
    <property type="match status" value="1"/>
</dbReference>
<evidence type="ECO:0000256" key="7">
    <source>
        <dbReference type="ARBA" id="ARBA00022490"/>
    </source>
</evidence>
<dbReference type="GO" id="GO:0005509">
    <property type="term" value="F:calcium ion binding"/>
    <property type="evidence" value="ECO:0007669"/>
    <property type="project" value="InterPro"/>
</dbReference>
<reference evidence="22" key="1">
    <citation type="journal article" date="2020" name="BMC Genomics">
        <title>Correction to: Identification and distribution of gene clusters required for synthesis of sphingolipid metabolism inhibitors in diverse species of the filamentous fungus Fusarium.</title>
        <authorList>
            <person name="Kim H.S."/>
            <person name="Lohmar J.M."/>
            <person name="Busman M."/>
            <person name="Brown D.W."/>
            <person name="Naumann T.A."/>
            <person name="Divon H.H."/>
            <person name="Lysoe E."/>
            <person name="Uhlig S."/>
            <person name="Proctor R.H."/>
        </authorList>
    </citation>
    <scope>NUCLEOTIDE SEQUENCE</scope>
    <source>
        <strain evidence="22">NRRL 45417</strain>
    </source>
</reference>
<dbReference type="SUPFAM" id="SSF47473">
    <property type="entry name" value="EF-hand"/>
    <property type="match status" value="2"/>
</dbReference>
<dbReference type="Gene3D" id="1.10.238.10">
    <property type="entry name" value="EF-hand"/>
    <property type="match status" value="2"/>
</dbReference>
<evidence type="ECO:0000256" key="14">
    <source>
        <dbReference type="ARBA" id="ARBA00023136"/>
    </source>
</evidence>
<feature type="domain" description="EF-hand" evidence="21">
    <location>
        <begin position="41"/>
        <end position="76"/>
    </location>
</feature>
<dbReference type="GO" id="GO:0007015">
    <property type="term" value="P:actin filament organization"/>
    <property type="evidence" value="ECO:0007669"/>
    <property type="project" value="InterPro"/>
</dbReference>
<feature type="coiled-coil region" evidence="19">
    <location>
        <begin position="289"/>
        <end position="393"/>
    </location>
</feature>
<comment type="subunit">
    <text evidence="5">Component of the PAN1 actin cytoskeleton-regulatory complex.</text>
</comment>
<dbReference type="InterPro" id="IPR025604">
    <property type="entry name" value="End3"/>
</dbReference>
<proteinExistence type="inferred from homology"/>
<protein>
    <recommendedName>
        <fullName evidence="18">Endocytosis protein 3</fullName>
    </recommendedName>
</protein>
<keyword evidence="13 19" id="KW-0175">Coiled coil</keyword>
<evidence type="ECO:0000256" key="12">
    <source>
        <dbReference type="ARBA" id="ARBA00022837"/>
    </source>
</evidence>
<sequence length="397" mass="45476">MAPKIEAQEIETYWNIFSTRTGGGKFLTGEQAAPVLKNSGLRDDQLERVWDLADVDNDGNLDFEEFCVAMRIIFDILNGEYADVPTTLPDWLVPESKAHLVQAGQAITGKSVQFEQVEDDSEDLGLKDGFEWYMKPADKAKYEQIYQENRDMRGEVDFHALSDLYESLDVPDTDVRSAWNLINPSAQSTINKDACLAFLHILNYRHEGFRIPRTVPASLRSSFERNQIDYQVDNQRTGANSRWATKADDTTSTGRKAKFGDQYLTRLGRSGFKSSGTDFSTEKTEDWEEVRLKRKLQDLEDKIKKVEEIAERRKGGKRDSKPALVKKELDQLLEYKRRELRELEAGTGKSAAGGSLKSIQEDLQTVREQVEGLENHLRTREQVLEQIRREIEDERRG</sequence>
<keyword evidence="16" id="KW-0206">Cytoskeleton</keyword>
<evidence type="ECO:0000256" key="15">
    <source>
        <dbReference type="ARBA" id="ARBA00023203"/>
    </source>
</evidence>
<comment type="function">
    <text evidence="17">Component of the PAN1 actin cytoskeleton-regulatory complex required for the internalization of endosomes during actin-coupled endocytosis. The complex links the site of endocytosis to the cell membrane-associated actin cytoskeleton. Mediates uptake of external molecules and vacuolar degradation of plasma membrane proteins. Plays a role in the proper organization of the cell membrane-associated actin cytoskeleton and promotes its destabilization.</text>
</comment>
<name>A0A8H4T336_9HYPO</name>
<dbReference type="PANTHER" id="PTHR11216">
    <property type="entry name" value="EH DOMAIN"/>
    <property type="match status" value="1"/>
</dbReference>
<keyword evidence="9" id="KW-0479">Metal-binding</keyword>
<dbReference type="OrthoDB" id="1716625at2759"/>
<evidence type="ECO:0000256" key="16">
    <source>
        <dbReference type="ARBA" id="ARBA00023212"/>
    </source>
</evidence>
<evidence type="ECO:0000256" key="13">
    <source>
        <dbReference type="ARBA" id="ARBA00023054"/>
    </source>
</evidence>
<dbReference type="AlphaFoldDB" id="A0A8H4T336"/>
<dbReference type="InterPro" id="IPR011992">
    <property type="entry name" value="EF-hand-dom_pair"/>
</dbReference>
<keyword evidence="7" id="KW-0963">Cytoplasm</keyword>
<evidence type="ECO:0000256" key="2">
    <source>
        <dbReference type="ARBA" id="ARBA00004134"/>
    </source>
</evidence>
<evidence type="ECO:0000256" key="10">
    <source>
        <dbReference type="ARBA" id="ARBA00022737"/>
    </source>
</evidence>